<dbReference type="Gene3D" id="1.10.357.10">
    <property type="entry name" value="Tetracycline Repressor, domain 2"/>
    <property type="match status" value="1"/>
</dbReference>
<dbReference type="Gene3D" id="1.10.10.60">
    <property type="entry name" value="Homeodomain-like"/>
    <property type="match status" value="1"/>
</dbReference>
<dbReference type="InterPro" id="IPR036271">
    <property type="entry name" value="Tet_transcr_reg_TetR-rel_C_sf"/>
</dbReference>
<protein>
    <submittedName>
        <fullName evidence="5">Transcriptional regulator, TetR family</fullName>
    </submittedName>
</protein>
<evidence type="ECO:0000313" key="5">
    <source>
        <dbReference type="EMBL" id="SIS22418.1"/>
    </source>
</evidence>
<feature type="domain" description="HTH-type transcriptional regulator MT1864/Rv1816-like C-terminal" evidence="4">
    <location>
        <begin position="82"/>
        <end position="179"/>
    </location>
</feature>
<organism evidence="5 6">
    <name type="scientific">Williamsia sterculiae</name>
    <dbReference type="NCBI Taxonomy" id="1344003"/>
    <lineage>
        <taxon>Bacteria</taxon>
        <taxon>Bacillati</taxon>
        <taxon>Actinomycetota</taxon>
        <taxon>Actinomycetes</taxon>
        <taxon>Mycobacteriales</taxon>
        <taxon>Nocardiaceae</taxon>
        <taxon>Williamsia</taxon>
    </lineage>
</organism>
<evidence type="ECO:0000256" key="1">
    <source>
        <dbReference type="ARBA" id="ARBA00023015"/>
    </source>
</evidence>
<evidence type="ECO:0000313" key="6">
    <source>
        <dbReference type="Proteomes" id="UP000186218"/>
    </source>
</evidence>
<keyword evidence="1" id="KW-0805">Transcription regulation</keyword>
<dbReference type="SUPFAM" id="SSF48498">
    <property type="entry name" value="Tetracyclin repressor-like, C-terminal domain"/>
    <property type="match status" value="1"/>
</dbReference>
<dbReference type="SUPFAM" id="SSF46689">
    <property type="entry name" value="Homeodomain-like"/>
    <property type="match status" value="1"/>
</dbReference>
<gene>
    <name evidence="5" type="ORF">SAMN05445060_3945</name>
</gene>
<dbReference type="Proteomes" id="UP000186218">
    <property type="component" value="Unassembled WGS sequence"/>
</dbReference>
<accession>A0A1N7HCK4</accession>
<dbReference type="STRING" id="1344003.SAMN05445060_3945"/>
<keyword evidence="6" id="KW-1185">Reference proteome</keyword>
<keyword evidence="2" id="KW-0804">Transcription</keyword>
<evidence type="ECO:0000256" key="2">
    <source>
        <dbReference type="ARBA" id="ARBA00023163"/>
    </source>
</evidence>
<dbReference type="OrthoDB" id="71867at2"/>
<sequence>MPRAGLTAARLALTGAELADTLGFGQVTLSVLARHFDVSVASLYSHVANSHDLRTRIAVLALGEMADGATAAIAGRSRHEALVAFASAYRDYALRHPGRFTAASYRLDPTDDHLAAGRRNAEAIRSILRGYLLDEPDETHAVRLIGSTVRGFVELEIAGGFDHSSPDTDTSWHRILEALHMTFHGWGRRESSPTEPRHDDTAVTPTTGE</sequence>
<dbReference type="Pfam" id="PF13305">
    <property type="entry name" value="TetR_C_33"/>
    <property type="match status" value="1"/>
</dbReference>
<name>A0A1N7HCK4_9NOCA</name>
<reference evidence="5 6" key="1">
    <citation type="submission" date="2017-01" db="EMBL/GenBank/DDBJ databases">
        <authorList>
            <person name="Mah S.A."/>
            <person name="Swanson W.J."/>
            <person name="Moy G.W."/>
            <person name="Vacquier V.D."/>
        </authorList>
    </citation>
    <scope>NUCLEOTIDE SEQUENCE [LARGE SCALE GENOMIC DNA]</scope>
    <source>
        <strain evidence="5 6">CPCC 203464</strain>
    </source>
</reference>
<dbReference type="EMBL" id="FTNT01000015">
    <property type="protein sequence ID" value="SIS22418.1"/>
    <property type="molecule type" value="Genomic_DNA"/>
</dbReference>
<dbReference type="InterPro" id="IPR009057">
    <property type="entry name" value="Homeodomain-like_sf"/>
</dbReference>
<dbReference type="RefSeq" id="WP_076482743.1">
    <property type="nucleotide sequence ID" value="NZ_FTNT01000015.1"/>
</dbReference>
<dbReference type="AlphaFoldDB" id="A0A1N7HCK4"/>
<evidence type="ECO:0000256" key="3">
    <source>
        <dbReference type="SAM" id="MobiDB-lite"/>
    </source>
</evidence>
<evidence type="ECO:0000259" key="4">
    <source>
        <dbReference type="Pfam" id="PF13305"/>
    </source>
</evidence>
<feature type="compositionally biased region" description="Basic and acidic residues" evidence="3">
    <location>
        <begin position="187"/>
        <end position="201"/>
    </location>
</feature>
<feature type="region of interest" description="Disordered" evidence="3">
    <location>
        <begin position="186"/>
        <end position="209"/>
    </location>
</feature>
<proteinExistence type="predicted"/>
<dbReference type="InterPro" id="IPR025996">
    <property type="entry name" value="MT1864/Rv1816-like_C"/>
</dbReference>